<dbReference type="Proteomes" id="UP000799428">
    <property type="component" value="Unassembled WGS sequence"/>
</dbReference>
<evidence type="ECO:0000313" key="2">
    <source>
        <dbReference type="Proteomes" id="UP000799428"/>
    </source>
</evidence>
<name>A0A6G1JR92_9PLEO</name>
<keyword evidence="2" id="KW-1185">Reference proteome</keyword>
<evidence type="ECO:0000313" key="1">
    <source>
        <dbReference type="EMBL" id="KAF2703134.1"/>
    </source>
</evidence>
<gene>
    <name evidence="1" type="ORF">K504DRAFT_508311</name>
</gene>
<protein>
    <submittedName>
        <fullName evidence="1">Uncharacterized protein</fullName>
    </submittedName>
</protein>
<organism evidence="1 2">
    <name type="scientific">Pleomassaria siparia CBS 279.74</name>
    <dbReference type="NCBI Taxonomy" id="1314801"/>
    <lineage>
        <taxon>Eukaryota</taxon>
        <taxon>Fungi</taxon>
        <taxon>Dikarya</taxon>
        <taxon>Ascomycota</taxon>
        <taxon>Pezizomycotina</taxon>
        <taxon>Dothideomycetes</taxon>
        <taxon>Pleosporomycetidae</taxon>
        <taxon>Pleosporales</taxon>
        <taxon>Pleomassariaceae</taxon>
        <taxon>Pleomassaria</taxon>
    </lineage>
</organism>
<dbReference type="EMBL" id="MU005789">
    <property type="protein sequence ID" value="KAF2703134.1"/>
    <property type="molecule type" value="Genomic_DNA"/>
</dbReference>
<sequence>MSMSYSGVQDNLEAHTSAKLEVDFGVCVDKVDIWYRGEMLFDLSSQVDMFCYCSSIARVVSFELDWYGHVVLTLGQLFDFLQELIFDNKKETLDARLVLLSHQIRVAVFEIVAQDEIVLWIWADAQLTLFLEKTMRLKFLEVDVDVFVVSVLGCLDLAIICASRYRCTNGKGG</sequence>
<proteinExistence type="predicted"/>
<dbReference type="AlphaFoldDB" id="A0A6G1JR92"/>
<accession>A0A6G1JR92</accession>
<reference evidence="1" key="1">
    <citation type="journal article" date="2020" name="Stud. Mycol.">
        <title>101 Dothideomycetes genomes: a test case for predicting lifestyles and emergence of pathogens.</title>
        <authorList>
            <person name="Haridas S."/>
            <person name="Albert R."/>
            <person name="Binder M."/>
            <person name="Bloem J."/>
            <person name="Labutti K."/>
            <person name="Salamov A."/>
            <person name="Andreopoulos B."/>
            <person name="Baker S."/>
            <person name="Barry K."/>
            <person name="Bills G."/>
            <person name="Bluhm B."/>
            <person name="Cannon C."/>
            <person name="Castanera R."/>
            <person name="Culley D."/>
            <person name="Daum C."/>
            <person name="Ezra D."/>
            <person name="Gonzalez J."/>
            <person name="Henrissat B."/>
            <person name="Kuo A."/>
            <person name="Liang C."/>
            <person name="Lipzen A."/>
            <person name="Lutzoni F."/>
            <person name="Magnuson J."/>
            <person name="Mondo S."/>
            <person name="Nolan M."/>
            <person name="Ohm R."/>
            <person name="Pangilinan J."/>
            <person name="Park H.-J."/>
            <person name="Ramirez L."/>
            <person name="Alfaro M."/>
            <person name="Sun H."/>
            <person name="Tritt A."/>
            <person name="Yoshinaga Y."/>
            <person name="Zwiers L.-H."/>
            <person name="Turgeon B."/>
            <person name="Goodwin S."/>
            <person name="Spatafora J."/>
            <person name="Crous P."/>
            <person name="Grigoriev I."/>
        </authorList>
    </citation>
    <scope>NUCLEOTIDE SEQUENCE</scope>
    <source>
        <strain evidence="1">CBS 279.74</strain>
    </source>
</reference>